<proteinExistence type="predicted"/>
<dbReference type="Proteomes" id="UP000295008">
    <property type="component" value="Unassembled WGS sequence"/>
</dbReference>
<dbReference type="Pfam" id="PF13416">
    <property type="entry name" value="SBP_bac_8"/>
    <property type="match status" value="1"/>
</dbReference>
<name>A0A4R1RAI9_HYDET</name>
<protein>
    <submittedName>
        <fullName evidence="1">Extracellular solute-binding protein</fullName>
    </submittedName>
</protein>
<evidence type="ECO:0000313" key="2">
    <source>
        <dbReference type="Proteomes" id="UP000295008"/>
    </source>
</evidence>
<dbReference type="SUPFAM" id="SSF53850">
    <property type="entry name" value="Periplasmic binding protein-like II"/>
    <property type="match status" value="1"/>
</dbReference>
<comment type="caution">
    <text evidence="1">The sequence shown here is derived from an EMBL/GenBank/DDBJ whole genome shotgun (WGS) entry which is preliminary data.</text>
</comment>
<dbReference type="AlphaFoldDB" id="A0A4R1RAI9"/>
<dbReference type="EMBL" id="SLUN01000023">
    <property type="protein sequence ID" value="TCL62726.1"/>
    <property type="molecule type" value="Genomic_DNA"/>
</dbReference>
<keyword evidence="2" id="KW-1185">Reference proteome</keyword>
<gene>
    <name evidence="1" type="ORF">EDC14_10235</name>
</gene>
<dbReference type="InterPro" id="IPR006059">
    <property type="entry name" value="SBP"/>
</dbReference>
<accession>A0A4R1RAI9</accession>
<dbReference type="Gene3D" id="3.40.190.10">
    <property type="entry name" value="Periplasmic binding protein-like II"/>
    <property type="match status" value="2"/>
</dbReference>
<reference evidence="1 2" key="1">
    <citation type="submission" date="2019-03" db="EMBL/GenBank/DDBJ databases">
        <title>Genomic Encyclopedia of Type Strains, Phase IV (KMG-IV): sequencing the most valuable type-strain genomes for metagenomic binning, comparative biology and taxonomic classification.</title>
        <authorList>
            <person name="Goeker M."/>
        </authorList>
    </citation>
    <scope>NUCLEOTIDE SEQUENCE [LARGE SCALE GENOMIC DNA]</scope>
    <source>
        <strain evidence="1 2">LX-B</strain>
    </source>
</reference>
<sequence>MVNNKIFNGLLDTFDLMKKYNQAKADPLAATYERGPQYLGGGQVGFWFMGNWAWPQIKSFDTANGAYGFIPVPSSNNAADYGNTQIVAGPTKFVALDVTQNSKEQQTAAKNFLNWLVYNKSGQDALVNQCNIIPAFKNITLTPPDPLARSIKQYLANQKTMPFMTVMPPDHWAKVGALMQKYLAGKSDRTSLLKGIEDYWKSLR</sequence>
<evidence type="ECO:0000313" key="1">
    <source>
        <dbReference type="EMBL" id="TCL62726.1"/>
    </source>
</evidence>
<organism evidence="1 2">
    <name type="scientific">Hydrogenispora ethanolica</name>
    <dbReference type="NCBI Taxonomy" id="1082276"/>
    <lineage>
        <taxon>Bacteria</taxon>
        <taxon>Bacillati</taxon>
        <taxon>Bacillota</taxon>
        <taxon>Hydrogenispora</taxon>
    </lineage>
</organism>